<dbReference type="OrthoDB" id="5413827at2759"/>
<comment type="caution">
    <text evidence="1">The sequence shown here is derived from an EMBL/GenBank/DDBJ whole genome shotgun (WGS) entry which is preliminary data.</text>
</comment>
<sequence length="228" mass="25596">MAQFMYKALPQHQSLLFRPPGELRNRIYEAYLTSTLKPNDRIDLTNFTRTSVIPGGPETELLSTCQQLHTELLDAHRAASSAFWSDVGDQSAAITLTYDGSKDPPFQIYENPAFAAVKDEELARIINLELVVRNMTDHPISTLVIKKPGINGPNVFSVGKTTGFLDKNSPVRELVRLLSSRQKVVPCLSKRQIFDGMYWSIAQAVADEEWVLKAKGEEQAGWEGMWEV</sequence>
<organism evidence="1 2">
    <name type="scientific">Cryoendolithus antarcticus</name>
    <dbReference type="NCBI Taxonomy" id="1507870"/>
    <lineage>
        <taxon>Eukaryota</taxon>
        <taxon>Fungi</taxon>
        <taxon>Dikarya</taxon>
        <taxon>Ascomycota</taxon>
        <taxon>Pezizomycotina</taxon>
        <taxon>Dothideomycetes</taxon>
        <taxon>Dothideomycetidae</taxon>
        <taxon>Cladosporiales</taxon>
        <taxon>Cladosporiaceae</taxon>
        <taxon>Cryoendolithus</taxon>
    </lineage>
</organism>
<proteinExistence type="predicted"/>
<evidence type="ECO:0000313" key="1">
    <source>
        <dbReference type="EMBL" id="OQO01895.1"/>
    </source>
</evidence>
<accession>A0A1V8SRT3</accession>
<dbReference type="Proteomes" id="UP000192596">
    <property type="component" value="Unassembled WGS sequence"/>
</dbReference>
<protein>
    <submittedName>
        <fullName evidence="1">Uncharacterized protein</fullName>
    </submittedName>
</protein>
<name>A0A1V8SRT3_9PEZI</name>
<dbReference type="AlphaFoldDB" id="A0A1V8SRT3"/>
<keyword evidence="2" id="KW-1185">Reference proteome</keyword>
<dbReference type="InParanoid" id="A0A1V8SRT3"/>
<dbReference type="EMBL" id="NAJO01000029">
    <property type="protein sequence ID" value="OQO01895.1"/>
    <property type="molecule type" value="Genomic_DNA"/>
</dbReference>
<evidence type="ECO:0000313" key="2">
    <source>
        <dbReference type="Proteomes" id="UP000192596"/>
    </source>
</evidence>
<gene>
    <name evidence="1" type="ORF">B0A48_12368</name>
</gene>
<reference evidence="2" key="1">
    <citation type="submission" date="2017-03" db="EMBL/GenBank/DDBJ databases">
        <title>Genomes of endolithic fungi from Antarctica.</title>
        <authorList>
            <person name="Coleine C."/>
            <person name="Masonjones S."/>
            <person name="Stajich J.E."/>
        </authorList>
    </citation>
    <scope>NUCLEOTIDE SEQUENCE [LARGE SCALE GENOMIC DNA]</scope>
    <source>
        <strain evidence="2">CCFEE 5527</strain>
    </source>
</reference>